<organism evidence="2 3">
    <name type="scientific">Steinernema glaseri</name>
    <dbReference type="NCBI Taxonomy" id="37863"/>
    <lineage>
        <taxon>Eukaryota</taxon>
        <taxon>Metazoa</taxon>
        <taxon>Ecdysozoa</taxon>
        <taxon>Nematoda</taxon>
        <taxon>Chromadorea</taxon>
        <taxon>Rhabditida</taxon>
        <taxon>Tylenchina</taxon>
        <taxon>Panagrolaimomorpha</taxon>
        <taxon>Strongyloidoidea</taxon>
        <taxon>Steinernematidae</taxon>
        <taxon>Steinernema</taxon>
    </lineage>
</organism>
<evidence type="ECO:0000313" key="3">
    <source>
        <dbReference type="WBParaSite" id="L893_g25966.t1"/>
    </source>
</evidence>
<evidence type="ECO:0000313" key="2">
    <source>
        <dbReference type="Proteomes" id="UP000095287"/>
    </source>
</evidence>
<feature type="compositionally biased region" description="Low complexity" evidence="1">
    <location>
        <begin position="14"/>
        <end position="29"/>
    </location>
</feature>
<reference evidence="3" key="1">
    <citation type="submission" date="2016-11" db="UniProtKB">
        <authorList>
            <consortium name="WormBaseParasite"/>
        </authorList>
    </citation>
    <scope>IDENTIFICATION</scope>
</reference>
<feature type="region of interest" description="Disordered" evidence="1">
    <location>
        <begin position="1"/>
        <end position="30"/>
    </location>
</feature>
<dbReference type="AlphaFoldDB" id="A0A1I7ZFS6"/>
<dbReference type="WBParaSite" id="L893_g25966.t1">
    <property type="protein sequence ID" value="L893_g25966.t1"/>
    <property type="gene ID" value="L893_g25966"/>
</dbReference>
<dbReference type="Proteomes" id="UP000095287">
    <property type="component" value="Unplaced"/>
</dbReference>
<protein>
    <submittedName>
        <fullName evidence="3">F-box domain-containing protein</fullName>
    </submittedName>
</protein>
<evidence type="ECO:0000256" key="1">
    <source>
        <dbReference type="SAM" id="MobiDB-lite"/>
    </source>
</evidence>
<accession>A0A1I7ZFS6</accession>
<name>A0A1I7ZFS6_9BILA</name>
<sequence length="360" mass="40779">MVTQSPTPTDICCSMSASTSSSYHSGKSSDGFPKRLADTIVFKWTHSKLRLKHAVRKVYRRKYKVKNVEECAVQSPVGSINRKSVLYDCLSSIGPISFSTLPKTYGLEDLPDDLLMRIMKQVEDPRPLASVNSRFNRLLVDNIDSFPRISLRREIVYRFDQIRKRTNIFVLKEGRTFRTPARQCCALEEVFSRSPVRLSCKITFETGVPVAEEVIDILKLYHEGLLTVTQITFTGGALSTESRPDIRHVSLFTSKHFRYDLRIFELVNELDSLGILYSRKPAFVLTPNNIKCIAKSWLRLTNPHDATVYARLAEDSEAADFEGFCLKGVITVKTQETGKVTSVVCSSYSSESLLTFELFT</sequence>
<proteinExistence type="predicted"/>
<keyword evidence="2" id="KW-1185">Reference proteome</keyword>